<evidence type="ECO:0000313" key="1">
    <source>
        <dbReference type="EMBL" id="SJN25550.1"/>
    </source>
</evidence>
<protein>
    <submittedName>
        <fullName evidence="1">Uncharacterized protein</fullName>
    </submittedName>
</protein>
<accession>A0A1R4J078</accession>
<name>A0A1R4J078_9ACTN</name>
<reference evidence="1 2" key="1">
    <citation type="submission" date="2017-02" db="EMBL/GenBank/DDBJ databases">
        <authorList>
            <person name="Peterson S.W."/>
        </authorList>
    </citation>
    <scope>NUCLEOTIDE SEQUENCE [LARGE SCALE GENOMIC DNA]</scope>
    <source>
        <strain evidence="1 2">LSP_Lj1</strain>
    </source>
</reference>
<proteinExistence type="predicted"/>
<gene>
    <name evidence="1" type="ORF">FM114_04770</name>
</gene>
<dbReference type="RefSeq" id="WP_094764038.1">
    <property type="nucleotide sequence ID" value="NZ_FUKQ01000018.1"/>
</dbReference>
<dbReference type="AlphaFoldDB" id="A0A1R4J078"/>
<organism evidence="1 2">
    <name type="scientific">Luteococcus japonicus LSP_Lj1</name>
    <dbReference type="NCBI Taxonomy" id="1255658"/>
    <lineage>
        <taxon>Bacteria</taxon>
        <taxon>Bacillati</taxon>
        <taxon>Actinomycetota</taxon>
        <taxon>Actinomycetes</taxon>
        <taxon>Propionibacteriales</taxon>
        <taxon>Propionibacteriaceae</taxon>
        <taxon>Luteococcus</taxon>
    </lineage>
</organism>
<dbReference type="EMBL" id="FUKQ01000018">
    <property type="protein sequence ID" value="SJN25550.1"/>
    <property type="molecule type" value="Genomic_DNA"/>
</dbReference>
<dbReference type="Proteomes" id="UP000188342">
    <property type="component" value="Unassembled WGS sequence"/>
</dbReference>
<sequence length="117" mass="13001">MLGFGSGVGLWEPSEQWRRKHRQSRVYEVRVAVEPVAALDRAWQEVLREHDGDATKILDGGAVLRRLEPGLLAVVSGGEDAFDSLAWSINVTLGEAVQKVAPDATMRVVHQERVDER</sequence>
<keyword evidence="2" id="KW-1185">Reference proteome</keyword>
<dbReference type="OrthoDB" id="3268292at2"/>
<evidence type="ECO:0000313" key="2">
    <source>
        <dbReference type="Proteomes" id="UP000188342"/>
    </source>
</evidence>